<dbReference type="Gene3D" id="3.30.360.10">
    <property type="entry name" value="Dihydrodipicolinate Reductase, domain 2"/>
    <property type="match status" value="1"/>
</dbReference>
<feature type="domain" description="GFO/IDH/MocA-like oxidoreductase" evidence="4">
    <location>
        <begin position="130"/>
        <end position="248"/>
    </location>
</feature>
<name>A0ABT1SKY3_9FIRM</name>
<comment type="similarity">
    <text evidence="1">Belongs to the Gfo/Idh/MocA family.</text>
</comment>
<dbReference type="SUPFAM" id="SSF51735">
    <property type="entry name" value="NAD(P)-binding Rossmann-fold domains"/>
    <property type="match status" value="1"/>
</dbReference>
<dbReference type="InterPro" id="IPR000683">
    <property type="entry name" value="Gfo/Idh/MocA-like_OxRdtase_N"/>
</dbReference>
<dbReference type="InterPro" id="IPR050984">
    <property type="entry name" value="Gfo/Idh/MocA_domain"/>
</dbReference>
<comment type="caution">
    <text evidence="5">The sequence shown here is derived from an EMBL/GenBank/DDBJ whole genome shotgun (WGS) entry which is preliminary data.</text>
</comment>
<dbReference type="Proteomes" id="UP001524435">
    <property type="component" value="Unassembled WGS sequence"/>
</dbReference>
<proteinExistence type="inferred from homology"/>
<evidence type="ECO:0000313" key="5">
    <source>
        <dbReference type="EMBL" id="MCQ5121874.1"/>
    </source>
</evidence>
<dbReference type="SUPFAM" id="SSF55347">
    <property type="entry name" value="Glyceraldehyde-3-phosphate dehydrogenase-like, C-terminal domain"/>
    <property type="match status" value="1"/>
</dbReference>
<evidence type="ECO:0000256" key="1">
    <source>
        <dbReference type="ARBA" id="ARBA00010928"/>
    </source>
</evidence>
<dbReference type="Gene3D" id="3.40.50.720">
    <property type="entry name" value="NAD(P)-binding Rossmann-like Domain"/>
    <property type="match status" value="1"/>
</dbReference>
<feature type="domain" description="Gfo/Idh/MocA-like oxidoreductase N-terminal" evidence="3">
    <location>
        <begin position="3"/>
        <end position="119"/>
    </location>
</feature>
<keyword evidence="6" id="KW-1185">Reference proteome</keyword>
<sequence>MWNFAVMGLGGIAKRVIEGIVLTPSACLYAVASRDVSKAEAIRESSGAKKAYGDYEAMLEDPLVDVVYICTPNYLHHAHIMAALAHHKHVICEKPLVSNEAQLRECFAYAKEQQCFLMEAEKTLFTPLNQKIKEMIEDGVIGKVSYIEGSYGFLLPSEGLSASYWGYRKEDGGCFYDVGVYPICYANYFADSEIKQVQYCETRAARGYVDFAQALITYQNGVIASVRSSWKMELENWGVIYGEKGYIRTKQFWKSKRAELVTKERIVPIEVEMESDFSGEIAHVCTCLTKGLLQSDRLGEKESMEIMKVLRCQNDVSKKSGNE</sequence>
<dbReference type="RefSeq" id="WP_256197791.1">
    <property type="nucleotide sequence ID" value="NZ_JANGCH010000007.1"/>
</dbReference>
<protein>
    <submittedName>
        <fullName evidence="5">Gfo/Idh/MocA family oxidoreductase</fullName>
    </submittedName>
</protein>
<evidence type="ECO:0000259" key="3">
    <source>
        <dbReference type="Pfam" id="PF01408"/>
    </source>
</evidence>
<dbReference type="Pfam" id="PF01408">
    <property type="entry name" value="GFO_IDH_MocA"/>
    <property type="match status" value="1"/>
</dbReference>
<reference evidence="5 6" key="1">
    <citation type="submission" date="2022-06" db="EMBL/GenBank/DDBJ databases">
        <title>Isolation of gut microbiota from human fecal samples.</title>
        <authorList>
            <person name="Pamer E.G."/>
            <person name="Barat B."/>
            <person name="Waligurski E."/>
            <person name="Medina S."/>
            <person name="Paddock L."/>
            <person name="Mostad J."/>
        </authorList>
    </citation>
    <scope>NUCLEOTIDE SEQUENCE [LARGE SCALE GENOMIC DNA]</scope>
    <source>
        <strain evidence="5 6">DFI.6.1</strain>
    </source>
</reference>
<accession>A0ABT1SKY3</accession>
<evidence type="ECO:0000259" key="4">
    <source>
        <dbReference type="Pfam" id="PF22725"/>
    </source>
</evidence>
<organism evidence="5 6">
    <name type="scientific">Massilicoli timonensis</name>
    <dbReference type="NCBI Taxonomy" id="2015901"/>
    <lineage>
        <taxon>Bacteria</taxon>
        <taxon>Bacillati</taxon>
        <taxon>Bacillota</taxon>
        <taxon>Erysipelotrichia</taxon>
        <taxon>Erysipelotrichales</taxon>
        <taxon>Erysipelotrichaceae</taxon>
        <taxon>Massilicoli</taxon>
    </lineage>
</organism>
<evidence type="ECO:0000256" key="2">
    <source>
        <dbReference type="ARBA" id="ARBA00023002"/>
    </source>
</evidence>
<gene>
    <name evidence="5" type="ORF">NE663_06310</name>
</gene>
<dbReference type="EMBL" id="JANGCH010000007">
    <property type="protein sequence ID" value="MCQ5121874.1"/>
    <property type="molecule type" value="Genomic_DNA"/>
</dbReference>
<dbReference type="PANTHER" id="PTHR22604:SF105">
    <property type="entry name" value="TRANS-1,2-DIHYDROBENZENE-1,2-DIOL DEHYDROGENASE"/>
    <property type="match status" value="1"/>
</dbReference>
<keyword evidence="2" id="KW-0560">Oxidoreductase</keyword>
<dbReference type="PANTHER" id="PTHR22604">
    <property type="entry name" value="OXIDOREDUCTASES"/>
    <property type="match status" value="1"/>
</dbReference>
<dbReference type="InterPro" id="IPR036291">
    <property type="entry name" value="NAD(P)-bd_dom_sf"/>
</dbReference>
<evidence type="ECO:0000313" key="6">
    <source>
        <dbReference type="Proteomes" id="UP001524435"/>
    </source>
</evidence>
<dbReference type="Pfam" id="PF22725">
    <property type="entry name" value="GFO_IDH_MocA_C3"/>
    <property type="match status" value="1"/>
</dbReference>
<dbReference type="InterPro" id="IPR055170">
    <property type="entry name" value="GFO_IDH_MocA-like_dom"/>
</dbReference>